<dbReference type="SUPFAM" id="SSF47565">
    <property type="entry name" value="Insect pheromone/odorant-binding proteins"/>
    <property type="match status" value="1"/>
</dbReference>
<dbReference type="Proteomes" id="UP001329430">
    <property type="component" value="Chromosome 2"/>
</dbReference>
<reference evidence="2 3" key="1">
    <citation type="journal article" date="2024" name="Insects">
        <title>An Improved Chromosome-Level Genome Assembly of the Firefly Pyrocoelia pectoralis.</title>
        <authorList>
            <person name="Fu X."/>
            <person name="Meyer-Rochow V.B."/>
            <person name="Ballantyne L."/>
            <person name="Zhu X."/>
        </authorList>
    </citation>
    <scope>NUCLEOTIDE SEQUENCE [LARGE SCALE GENOMIC DNA]</scope>
    <source>
        <strain evidence="2">XCY_ONT2</strain>
    </source>
</reference>
<comment type="caution">
    <text evidence="2">The sequence shown here is derived from an EMBL/GenBank/DDBJ whole genome shotgun (WGS) entry which is preliminary data.</text>
</comment>
<evidence type="ECO:0000313" key="2">
    <source>
        <dbReference type="EMBL" id="KAK5648914.1"/>
    </source>
</evidence>
<evidence type="ECO:0000313" key="3">
    <source>
        <dbReference type="Proteomes" id="UP001329430"/>
    </source>
</evidence>
<proteinExistence type="predicted"/>
<dbReference type="Pfam" id="PF01395">
    <property type="entry name" value="PBP_GOBP"/>
    <property type="match status" value="1"/>
</dbReference>
<dbReference type="InterPro" id="IPR036728">
    <property type="entry name" value="PBP_GOBP_sf"/>
</dbReference>
<name>A0AAN7VS25_9COLE</name>
<dbReference type="InterPro" id="IPR006170">
    <property type="entry name" value="PBP/GOBP"/>
</dbReference>
<dbReference type="GO" id="GO:0005549">
    <property type="term" value="F:odorant binding"/>
    <property type="evidence" value="ECO:0007669"/>
    <property type="project" value="InterPro"/>
</dbReference>
<feature type="chain" id="PRO_5043055069" evidence="1">
    <location>
        <begin position="18"/>
        <end position="140"/>
    </location>
</feature>
<evidence type="ECO:0000256" key="1">
    <source>
        <dbReference type="SAM" id="SignalP"/>
    </source>
</evidence>
<organism evidence="2 3">
    <name type="scientific">Pyrocoelia pectoralis</name>
    <dbReference type="NCBI Taxonomy" id="417401"/>
    <lineage>
        <taxon>Eukaryota</taxon>
        <taxon>Metazoa</taxon>
        <taxon>Ecdysozoa</taxon>
        <taxon>Arthropoda</taxon>
        <taxon>Hexapoda</taxon>
        <taxon>Insecta</taxon>
        <taxon>Pterygota</taxon>
        <taxon>Neoptera</taxon>
        <taxon>Endopterygota</taxon>
        <taxon>Coleoptera</taxon>
        <taxon>Polyphaga</taxon>
        <taxon>Elateriformia</taxon>
        <taxon>Elateroidea</taxon>
        <taxon>Lampyridae</taxon>
        <taxon>Lampyrinae</taxon>
        <taxon>Pyrocoelia</taxon>
    </lineage>
</organism>
<keyword evidence="1" id="KW-0732">Signal</keyword>
<keyword evidence="3" id="KW-1185">Reference proteome</keyword>
<dbReference type="EMBL" id="JAVRBK010000002">
    <property type="protein sequence ID" value="KAK5648914.1"/>
    <property type="molecule type" value="Genomic_DNA"/>
</dbReference>
<feature type="signal peptide" evidence="1">
    <location>
        <begin position="1"/>
        <end position="17"/>
    </location>
</feature>
<gene>
    <name evidence="2" type="ORF">RI129_003806</name>
</gene>
<accession>A0AAN7VS25</accession>
<sequence length="140" mass="15929">MKWLLCFVFACALRVYSKPINHGALGPETECLKDYLDILDKIMIEVHSISQADDEAAGEYFICTLKKRQILGDNGEINPENIYKYWVEVYQTTISSDSEEQQIRDAAKECAKLKDDKFPILALKIKNCILEGAHKLPFVG</sequence>
<dbReference type="AlphaFoldDB" id="A0AAN7VS25"/>
<protein>
    <submittedName>
        <fullName evidence="2">Uncharacterized protein</fullName>
    </submittedName>
</protein>
<dbReference type="Gene3D" id="1.10.238.20">
    <property type="entry name" value="Pheromone/general odorant binding protein domain"/>
    <property type="match status" value="1"/>
</dbReference>